<name>A0A2A5AT71_9GAMM</name>
<dbReference type="InterPro" id="IPR007438">
    <property type="entry name" value="DUF488"/>
</dbReference>
<dbReference type="PIRSF" id="PIRSF024492">
    <property type="entry name" value="UCP024492"/>
    <property type="match status" value="1"/>
</dbReference>
<dbReference type="Pfam" id="PF04343">
    <property type="entry name" value="DUF488"/>
    <property type="match status" value="1"/>
</dbReference>
<reference evidence="2" key="1">
    <citation type="submission" date="2017-08" db="EMBL/GenBank/DDBJ databases">
        <title>A dynamic microbial community with high functional redundancy inhabits the cold, oxic subseafloor aquifer.</title>
        <authorList>
            <person name="Tully B.J."/>
            <person name="Wheat C.G."/>
            <person name="Glazer B.T."/>
            <person name="Huber J.A."/>
        </authorList>
    </citation>
    <scope>NUCLEOTIDE SEQUENCE [LARGE SCALE GENOMIC DNA]</scope>
</reference>
<organism evidence="1 2">
    <name type="scientific">SAR86 cluster bacterium</name>
    <dbReference type="NCBI Taxonomy" id="2030880"/>
    <lineage>
        <taxon>Bacteria</taxon>
        <taxon>Pseudomonadati</taxon>
        <taxon>Pseudomonadota</taxon>
        <taxon>Gammaproteobacteria</taxon>
        <taxon>SAR86 cluster</taxon>
    </lineage>
</organism>
<gene>
    <name evidence="1" type="ORF">COA96_14505</name>
</gene>
<dbReference type="PANTHER" id="PTHR39337">
    <property type="entry name" value="BLR5642 PROTEIN"/>
    <property type="match status" value="1"/>
</dbReference>
<dbReference type="InterPro" id="IPR014519">
    <property type="entry name" value="UCP024492"/>
</dbReference>
<evidence type="ECO:0000313" key="1">
    <source>
        <dbReference type="EMBL" id="PCJ22439.1"/>
    </source>
</evidence>
<protein>
    <recommendedName>
        <fullName evidence="3">DUF488 domain-containing protein</fullName>
    </recommendedName>
</protein>
<dbReference type="EMBL" id="NVVJ01000061">
    <property type="protein sequence ID" value="PCJ22439.1"/>
    <property type="molecule type" value="Genomic_DNA"/>
</dbReference>
<accession>A0A2A5AT71</accession>
<dbReference type="PANTHER" id="PTHR39337:SF1">
    <property type="entry name" value="BLR5642 PROTEIN"/>
    <property type="match status" value="1"/>
</dbReference>
<evidence type="ECO:0000313" key="2">
    <source>
        <dbReference type="Proteomes" id="UP000218327"/>
    </source>
</evidence>
<dbReference type="AlphaFoldDB" id="A0A2A5AT71"/>
<comment type="caution">
    <text evidence="1">The sequence shown here is derived from an EMBL/GenBank/DDBJ whole genome shotgun (WGS) entry which is preliminary data.</text>
</comment>
<evidence type="ECO:0008006" key="3">
    <source>
        <dbReference type="Google" id="ProtNLM"/>
    </source>
</evidence>
<proteinExistence type="predicted"/>
<dbReference type="Proteomes" id="UP000218327">
    <property type="component" value="Unassembled WGS sequence"/>
</dbReference>
<sequence length="193" mass="22124">MLYSIGYATKPFDVFIEHLQQHKINVVADVRSVPFSTVFHDYHQPALEKALPEAGIRYVYLGTELGPRSKDSAHYDKQGQVQFSRLVESDLFKQGVERLQTGMEKGFSIALMCAEKNPANCHRSLLIAHYMKQNLGVAVQHIGYDGNLEAQEKLEQRLVDIQNMSEDLLTKPEELESLAYQQHLKQTSYKRRD</sequence>